<feature type="signal peptide" evidence="1">
    <location>
        <begin position="1"/>
        <end position="20"/>
    </location>
</feature>
<evidence type="ECO:0000256" key="1">
    <source>
        <dbReference type="SAM" id="SignalP"/>
    </source>
</evidence>
<dbReference type="RefSeq" id="WP_390214617.1">
    <property type="nucleotide sequence ID" value="NZ_JBHLXJ010000034.1"/>
</dbReference>
<sequence length="203" mass="23460">MRKIALLVATLLLPISFASAQSNIKLSAANGVENEDLMNVLRFQGINYTKVKFSGTDLWGKNFKIFLRDFHQNKLVKTYEIFDSTEDEFFKIKEQEFGFNVLVQRTSSNKAKFDFRFLGFGVVKEIVLDSDQKDFMLKSLQTENSETNISLNKNQTILSFMMPYQSKNGILKYVDVNQAGSTPEELGKKFKIPRYFLIDIRFD</sequence>
<dbReference type="Proteomes" id="UP001589844">
    <property type="component" value="Unassembled WGS sequence"/>
</dbReference>
<protein>
    <submittedName>
        <fullName evidence="2">Uncharacterized protein</fullName>
    </submittedName>
</protein>
<accession>A0ABV6IJ89</accession>
<evidence type="ECO:0000313" key="2">
    <source>
        <dbReference type="EMBL" id="MFC0351898.1"/>
    </source>
</evidence>
<proteinExistence type="predicted"/>
<gene>
    <name evidence="2" type="ORF">ACFFJH_18920</name>
</gene>
<dbReference type="EMBL" id="JBHLXJ010000034">
    <property type="protein sequence ID" value="MFC0351898.1"/>
    <property type="molecule type" value="Genomic_DNA"/>
</dbReference>
<keyword evidence="1" id="KW-0732">Signal</keyword>
<reference evidence="2 3" key="1">
    <citation type="submission" date="2024-09" db="EMBL/GenBank/DDBJ databases">
        <authorList>
            <person name="Sun Q."/>
            <person name="Mori K."/>
        </authorList>
    </citation>
    <scope>NUCLEOTIDE SEQUENCE [LARGE SCALE GENOMIC DNA]</scope>
    <source>
        <strain evidence="2 3">CCM 8677</strain>
    </source>
</reference>
<name>A0ABV6IJ89_9BURK</name>
<feature type="chain" id="PRO_5045179697" evidence="1">
    <location>
        <begin position="21"/>
        <end position="203"/>
    </location>
</feature>
<organism evidence="2 3">
    <name type="scientific">Undibacterium danionis</name>
    <dbReference type="NCBI Taxonomy" id="1812100"/>
    <lineage>
        <taxon>Bacteria</taxon>
        <taxon>Pseudomonadati</taxon>
        <taxon>Pseudomonadota</taxon>
        <taxon>Betaproteobacteria</taxon>
        <taxon>Burkholderiales</taxon>
        <taxon>Oxalobacteraceae</taxon>
        <taxon>Undibacterium</taxon>
    </lineage>
</organism>
<keyword evidence="3" id="KW-1185">Reference proteome</keyword>
<comment type="caution">
    <text evidence="2">The sequence shown here is derived from an EMBL/GenBank/DDBJ whole genome shotgun (WGS) entry which is preliminary data.</text>
</comment>
<evidence type="ECO:0000313" key="3">
    <source>
        <dbReference type="Proteomes" id="UP001589844"/>
    </source>
</evidence>